<accession>A0A179F5Z6</accession>
<gene>
    <name evidence="1" type="ORF">VFPPC_06671</name>
</gene>
<reference evidence="1 2" key="1">
    <citation type="journal article" date="2016" name="PLoS Pathog.">
        <title>Biosynthesis of antibiotic leucinostatins in bio-control fungus Purpureocillium lilacinum and their inhibition on phytophthora revealed by genome mining.</title>
        <authorList>
            <person name="Wang G."/>
            <person name="Liu Z."/>
            <person name="Lin R."/>
            <person name="Li E."/>
            <person name="Mao Z."/>
            <person name="Ling J."/>
            <person name="Yang Y."/>
            <person name="Yin W.B."/>
            <person name="Xie B."/>
        </authorList>
    </citation>
    <scope>NUCLEOTIDE SEQUENCE [LARGE SCALE GENOMIC DNA]</scope>
    <source>
        <strain evidence="1">170</strain>
    </source>
</reference>
<proteinExistence type="predicted"/>
<dbReference type="AlphaFoldDB" id="A0A179F5Z6"/>
<dbReference type="KEGG" id="pchm:VFPPC_06671"/>
<name>A0A179F5Z6_METCM</name>
<dbReference type="RefSeq" id="XP_022284081.1">
    <property type="nucleotide sequence ID" value="XM_022428523.1"/>
</dbReference>
<keyword evidence="2" id="KW-1185">Reference proteome</keyword>
<dbReference type="EMBL" id="LSBJ02000008">
    <property type="protein sequence ID" value="OAQ60539.2"/>
    <property type="molecule type" value="Genomic_DNA"/>
</dbReference>
<evidence type="ECO:0000313" key="2">
    <source>
        <dbReference type="Proteomes" id="UP000078397"/>
    </source>
</evidence>
<comment type="caution">
    <text evidence="1">The sequence shown here is derived from an EMBL/GenBank/DDBJ whole genome shotgun (WGS) entry which is preliminary data.</text>
</comment>
<sequence>MKRRLLVSASWLRAYHRALTNSFEVSGYQVISCSIRRAKPVNPLTYGCTLIPEAEKALAGIAALREAIRLRLRLGLHLGLYTPSFTLSSEKYHCICSVDAMLQLSFVV</sequence>
<evidence type="ECO:0000313" key="1">
    <source>
        <dbReference type="EMBL" id="OAQ60539.2"/>
    </source>
</evidence>
<dbReference type="GeneID" id="28849659"/>
<protein>
    <submittedName>
        <fullName evidence="1">Uncharacterized protein</fullName>
    </submittedName>
</protein>
<organism evidence="1 2">
    <name type="scientific">Pochonia chlamydosporia 170</name>
    <dbReference type="NCBI Taxonomy" id="1380566"/>
    <lineage>
        <taxon>Eukaryota</taxon>
        <taxon>Fungi</taxon>
        <taxon>Dikarya</taxon>
        <taxon>Ascomycota</taxon>
        <taxon>Pezizomycotina</taxon>
        <taxon>Sordariomycetes</taxon>
        <taxon>Hypocreomycetidae</taxon>
        <taxon>Hypocreales</taxon>
        <taxon>Clavicipitaceae</taxon>
        <taxon>Pochonia</taxon>
    </lineage>
</organism>
<dbReference type="Proteomes" id="UP000078397">
    <property type="component" value="Unassembled WGS sequence"/>
</dbReference>